<dbReference type="Gene3D" id="3.30.70.100">
    <property type="match status" value="1"/>
</dbReference>
<evidence type="ECO:0000313" key="2">
    <source>
        <dbReference type="Proteomes" id="UP000799324"/>
    </source>
</evidence>
<proteinExistence type="predicted"/>
<dbReference type="SUPFAM" id="SSF54909">
    <property type="entry name" value="Dimeric alpha+beta barrel"/>
    <property type="match status" value="2"/>
</dbReference>
<dbReference type="AlphaFoldDB" id="A0A6A6T1W7"/>
<name>A0A6A6T1W7_9PLEO</name>
<evidence type="ECO:0008006" key="3">
    <source>
        <dbReference type="Google" id="ProtNLM"/>
    </source>
</evidence>
<protein>
    <recommendedName>
        <fullName evidence="3">ABM domain-containing protein</fullName>
    </recommendedName>
</protein>
<organism evidence="1 2">
    <name type="scientific">Lophiostoma macrostomum CBS 122681</name>
    <dbReference type="NCBI Taxonomy" id="1314788"/>
    <lineage>
        <taxon>Eukaryota</taxon>
        <taxon>Fungi</taxon>
        <taxon>Dikarya</taxon>
        <taxon>Ascomycota</taxon>
        <taxon>Pezizomycotina</taxon>
        <taxon>Dothideomycetes</taxon>
        <taxon>Pleosporomycetidae</taxon>
        <taxon>Pleosporales</taxon>
        <taxon>Lophiostomataceae</taxon>
        <taxon>Lophiostoma</taxon>
    </lineage>
</organism>
<reference evidence="1" key="1">
    <citation type="journal article" date="2020" name="Stud. Mycol.">
        <title>101 Dothideomycetes genomes: a test case for predicting lifestyles and emergence of pathogens.</title>
        <authorList>
            <person name="Haridas S."/>
            <person name="Albert R."/>
            <person name="Binder M."/>
            <person name="Bloem J."/>
            <person name="Labutti K."/>
            <person name="Salamov A."/>
            <person name="Andreopoulos B."/>
            <person name="Baker S."/>
            <person name="Barry K."/>
            <person name="Bills G."/>
            <person name="Bluhm B."/>
            <person name="Cannon C."/>
            <person name="Castanera R."/>
            <person name="Culley D."/>
            <person name="Daum C."/>
            <person name="Ezra D."/>
            <person name="Gonzalez J."/>
            <person name="Henrissat B."/>
            <person name="Kuo A."/>
            <person name="Liang C."/>
            <person name="Lipzen A."/>
            <person name="Lutzoni F."/>
            <person name="Magnuson J."/>
            <person name="Mondo S."/>
            <person name="Nolan M."/>
            <person name="Ohm R."/>
            <person name="Pangilinan J."/>
            <person name="Park H.-J."/>
            <person name="Ramirez L."/>
            <person name="Alfaro M."/>
            <person name="Sun H."/>
            <person name="Tritt A."/>
            <person name="Yoshinaga Y."/>
            <person name="Zwiers L.-H."/>
            <person name="Turgeon B."/>
            <person name="Goodwin S."/>
            <person name="Spatafora J."/>
            <person name="Crous P."/>
            <person name="Grigoriev I."/>
        </authorList>
    </citation>
    <scope>NUCLEOTIDE SEQUENCE</scope>
    <source>
        <strain evidence="1">CBS 122681</strain>
    </source>
</reference>
<dbReference type="InterPro" id="IPR011008">
    <property type="entry name" value="Dimeric_a/b-barrel"/>
</dbReference>
<gene>
    <name evidence="1" type="ORF">K491DRAFT_694512</name>
</gene>
<sequence length="229" mass="25658">MFIISPLSRCASPEKADRFFEHISDIARVTQDTEPQVVAYAWFRAVEDDNAVPAHYLRGLEVYETIEANQIVHRASAPYKTFRSAVAQESLLEQPSDLRFWRPTGIGFLSNGKEPIICADGSNEEFVVVYETLPKPGQKEEVLQRLRDVANDCGGALSFWVLERGESDGDGVYVFSRWTGKGAWEAFMESGSGRVMRLVEGECEQWLCTKWHGRGLGFLARKGCSVGRG</sequence>
<accession>A0A6A6T1W7</accession>
<dbReference type="OrthoDB" id="3721493at2759"/>
<dbReference type="Proteomes" id="UP000799324">
    <property type="component" value="Unassembled WGS sequence"/>
</dbReference>
<dbReference type="EMBL" id="MU004377">
    <property type="protein sequence ID" value="KAF2653672.1"/>
    <property type="molecule type" value="Genomic_DNA"/>
</dbReference>
<keyword evidence="2" id="KW-1185">Reference proteome</keyword>
<evidence type="ECO:0000313" key="1">
    <source>
        <dbReference type="EMBL" id="KAF2653672.1"/>
    </source>
</evidence>